<evidence type="ECO:0008006" key="4">
    <source>
        <dbReference type="Google" id="ProtNLM"/>
    </source>
</evidence>
<evidence type="ECO:0000313" key="2">
    <source>
        <dbReference type="EMBL" id="MXV15841.1"/>
    </source>
</evidence>
<dbReference type="RefSeq" id="WP_160906811.1">
    <property type="nucleotide sequence ID" value="NZ_WVHS01000002.1"/>
</dbReference>
<feature type="chain" id="PRO_5029866590" description="DUF4251 domain-containing protein" evidence="1">
    <location>
        <begin position="24"/>
        <end position="182"/>
    </location>
</feature>
<feature type="signal peptide" evidence="1">
    <location>
        <begin position="1"/>
        <end position="23"/>
    </location>
</feature>
<keyword evidence="1" id="KW-0732">Signal</keyword>
<sequence>MKRLTGVLGLIAVLSSCMQTEHAGVETKKQSYFDLASYMRQQVAAMQKTHPEVLKSVTENGIPESKTKQIVNWKRELAIFAGSDINKPAWRSSYREVKKEGEVSYLSTDPKLRTRQLSISSDSKGRVTHIRIVNHTSNYLYTSNEVLDFFPDSLYQVEKKQQVMLLGETSYLVTGKINTSSQ</sequence>
<reference evidence="2 3" key="1">
    <citation type="submission" date="2019-11" db="EMBL/GenBank/DDBJ databases">
        <title>Pedobacter sp. HMF7056 Genome sequencing and assembly.</title>
        <authorList>
            <person name="Kang H."/>
            <person name="Kim H."/>
            <person name="Joh K."/>
        </authorList>
    </citation>
    <scope>NUCLEOTIDE SEQUENCE [LARGE SCALE GENOMIC DNA]</scope>
    <source>
        <strain evidence="2 3">HMF7056</strain>
    </source>
</reference>
<dbReference type="Proteomes" id="UP000451233">
    <property type="component" value="Unassembled WGS sequence"/>
</dbReference>
<evidence type="ECO:0000256" key="1">
    <source>
        <dbReference type="SAM" id="SignalP"/>
    </source>
</evidence>
<comment type="caution">
    <text evidence="2">The sequence shown here is derived from an EMBL/GenBank/DDBJ whole genome shotgun (WGS) entry which is preliminary data.</text>
</comment>
<proteinExistence type="predicted"/>
<dbReference type="PROSITE" id="PS51257">
    <property type="entry name" value="PROKAR_LIPOPROTEIN"/>
    <property type="match status" value="1"/>
</dbReference>
<gene>
    <name evidence="2" type="ORF">GS398_11040</name>
</gene>
<organism evidence="2 3">
    <name type="scientific">Hufsiella ginkgonis</name>
    <dbReference type="NCBI Taxonomy" id="2695274"/>
    <lineage>
        <taxon>Bacteria</taxon>
        <taxon>Pseudomonadati</taxon>
        <taxon>Bacteroidota</taxon>
        <taxon>Sphingobacteriia</taxon>
        <taxon>Sphingobacteriales</taxon>
        <taxon>Sphingobacteriaceae</taxon>
        <taxon>Hufsiella</taxon>
    </lineage>
</organism>
<protein>
    <recommendedName>
        <fullName evidence="4">DUF4251 domain-containing protein</fullName>
    </recommendedName>
</protein>
<dbReference type="AlphaFoldDB" id="A0A7K1XXW6"/>
<accession>A0A7K1XXW6</accession>
<keyword evidence="3" id="KW-1185">Reference proteome</keyword>
<evidence type="ECO:0000313" key="3">
    <source>
        <dbReference type="Proteomes" id="UP000451233"/>
    </source>
</evidence>
<name>A0A7K1XXW6_9SPHI</name>
<dbReference type="EMBL" id="WVHS01000002">
    <property type="protein sequence ID" value="MXV15841.1"/>
    <property type="molecule type" value="Genomic_DNA"/>
</dbReference>